<sequence>MSREVRRTVAQFLNGVALSILVVGAIGPMAAATAILPSVAVAIAISLSLHGLALLVPPSEDAVWLGSNVHFHIRRLWSAMS</sequence>
<keyword evidence="3" id="KW-1185">Reference proteome</keyword>
<keyword evidence="2" id="KW-0614">Plasmid</keyword>
<feature type="transmembrane region" description="Helical" evidence="1">
    <location>
        <begin position="12"/>
        <end position="29"/>
    </location>
</feature>
<dbReference type="EMBL" id="CP104964">
    <property type="protein sequence ID" value="UXN67889.1"/>
    <property type="molecule type" value="Genomic_DNA"/>
</dbReference>
<keyword evidence="1" id="KW-1133">Transmembrane helix</keyword>
<reference evidence="2 3" key="1">
    <citation type="submission" date="2022-09" db="EMBL/GenBank/DDBJ databases">
        <title>Interaction between co-microsymbionts with complementary sets of symbiotic genes in legume-rhizobium systems.</title>
        <authorList>
            <person name="Safronova V."/>
            <person name="Sazanova A."/>
            <person name="Afonin A."/>
            <person name="Chirak E."/>
        </authorList>
    </citation>
    <scope>NUCLEOTIDE SEQUENCE [LARGE SCALE GENOMIC DNA]</scope>
    <source>
        <strain evidence="2 3">A18/4-1</strain>
        <plasmid evidence="2 3">p_unnamed1</plasmid>
    </source>
</reference>
<accession>A0ABY6C6X0</accession>
<dbReference type="Proteomes" id="UP001061862">
    <property type="component" value="Plasmid p_unnamed1"/>
</dbReference>
<keyword evidence="1" id="KW-0472">Membrane</keyword>
<organism evidence="2 3">
    <name type="scientific">Devosia neptuniae</name>
    <dbReference type="NCBI Taxonomy" id="191302"/>
    <lineage>
        <taxon>Bacteria</taxon>
        <taxon>Pseudomonadati</taxon>
        <taxon>Pseudomonadota</taxon>
        <taxon>Alphaproteobacteria</taxon>
        <taxon>Hyphomicrobiales</taxon>
        <taxon>Devosiaceae</taxon>
        <taxon>Devosia</taxon>
    </lineage>
</organism>
<evidence type="ECO:0000256" key="1">
    <source>
        <dbReference type="SAM" id="Phobius"/>
    </source>
</evidence>
<feature type="transmembrane region" description="Helical" evidence="1">
    <location>
        <begin position="35"/>
        <end position="56"/>
    </location>
</feature>
<evidence type="ECO:0000313" key="2">
    <source>
        <dbReference type="EMBL" id="UXN67889.1"/>
    </source>
</evidence>
<proteinExistence type="predicted"/>
<keyword evidence="1" id="KW-0812">Transmembrane</keyword>
<protein>
    <submittedName>
        <fullName evidence="2">Uncharacterized protein</fullName>
    </submittedName>
</protein>
<gene>
    <name evidence="2" type="ORF">N8A98_02185</name>
</gene>
<dbReference type="RefSeq" id="WP_262165415.1">
    <property type="nucleotide sequence ID" value="NZ_CP104964.1"/>
</dbReference>
<geneLocation type="plasmid" evidence="2 3">
    <name>p_unnamed1</name>
</geneLocation>
<evidence type="ECO:0000313" key="3">
    <source>
        <dbReference type="Proteomes" id="UP001061862"/>
    </source>
</evidence>
<name>A0ABY6C6X0_9HYPH</name>